<evidence type="ECO:0000313" key="2">
    <source>
        <dbReference type="EMBL" id="MFC5812598.1"/>
    </source>
</evidence>
<dbReference type="Gene3D" id="3.40.1350.10">
    <property type="match status" value="1"/>
</dbReference>
<organism evidence="2 3">
    <name type="scientific">Streptomyces heilongjiangensis</name>
    <dbReference type="NCBI Taxonomy" id="945052"/>
    <lineage>
        <taxon>Bacteria</taxon>
        <taxon>Bacillati</taxon>
        <taxon>Actinomycetota</taxon>
        <taxon>Actinomycetes</taxon>
        <taxon>Kitasatosporales</taxon>
        <taxon>Streptomycetaceae</taxon>
        <taxon>Streptomyces</taxon>
    </lineage>
</organism>
<dbReference type="Pfam" id="PF04471">
    <property type="entry name" value="Mrr_cat"/>
    <property type="match status" value="1"/>
</dbReference>
<reference evidence="3" key="1">
    <citation type="journal article" date="2019" name="Int. J. Syst. Evol. Microbiol.">
        <title>The Global Catalogue of Microorganisms (GCM) 10K type strain sequencing project: providing services to taxonomists for standard genome sequencing and annotation.</title>
        <authorList>
            <consortium name="The Broad Institute Genomics Platform"/>
            <consortium name="The Broad Institute Genome Sequencing Center for Infectious Disease"/>
            <person name="Wu L."/>
            <person name="Ma J."/>
        </authorList>
    </citation>
    <scope>NUCLEOTIDE SEQUENCE [LARGE SCALE GENOMIC DNA]</scope>
    <source>
        <strain evidence="3">JCM 9918</strain>
    </source>
</reference>
<proteinExistence type="predicted"/>
<gene>
    <name evidence="2" type="ORF">ACFQGO_34700</name>
</gene>
<evidence type="ECO:0000313" key="3">
    <source>
        <dbReference type="Proteomes" id="UP001596112"/>
    </source>
</evidence>
<keyword evidence="2" id="KW-0378">Hydrolase</keyword>
<dbReference type="SUPFAM" id="SSF52980">
    <property type="entry name" value="Restriction endonuclease-like"/>
    <property type="match status" value="1"/>
</dbReference>
<dbReference type="InterPro" id="IPR007560">
    <property type="entry name" value="Restrct_endonuc_IV_Mrr"/>
</dbReference>
<dbReference type="EC" id="3.1.21.-" evidence="2"/>
<dbReference type="EMBL" id="JBHSNZ010000037">
    <property type="protein sequence ID" value="MFC5812598.1"/>
    <property type="molecule type" value="Genomic_DNA"/>
</dbReference>
<dbReference type="Proteomes" id="UP001596112">
    <property type="component" value="Unassembled WGS sequence"/>
</dbReference>
<dbReference type="PANTHER" id="PTHR30015">
    <property type="entry name" value="MRR RESTRICTION SYSTEM PROTEIN"/>
    <property type="match status" value="1"/>
</dbReference>
<comment type="caution">
    <text evidence="2">The sequence shown here is derived from an EMBL/GenBank/DDBJ whole genome shotgun (WGS) entry which is preliminary data.</text>
</comment>
<keyword evidence="2" id="KW-0540">Nuclease</keyword>
<keyword evidence="3" id="KW-1185">Reference proteome</keyword>
<dbReference type="InterPro" id="IPR011856">
    <property type="entry name" value="tRNA_endonuc-like_dom_sf"/>
</dbReference>
<dbReference type="GO" id="GO:0016787">
    <property type="term" value="F:hydrolase activity"/>
    <property type="evidence" value="ECO:0007669"/>
    <property type="project" value="UniProtKB-KW"/>
</dbReference>
<sequence length="346" mass="38475">MGAIVLSGRDVVGYLTDLIGFKLGLAITEDELTEAASGHGLSDVWPDTMDATYRYRSEVMEELCQVMLAAFGDADATHALSFPAVMPQLMREFPDLMDDPGALDYTLKRLPELSPASGTNVIDPRPLFREVEERWGSRGILIAGRLMQIINRNLMASPWSRVRRQDFSSLLELRDLFDSEKLPVPLGLFFDQRFIDFLEANSASLDRMHWRQFEGLVAERLRRKGLRVEIGPGRGDEGIDVRAWEADSDETAPAVMLVQCKRTRDKVDRVVVKALAADVMFEGARSGMVATTSSWSPGARKTVEARGYPVEETNRDTLVTWLTEMRTPGCGAWLAGSGLKQENGSS</sequence>
<keyword evidence="2" id="KW-0255">Endonuclease</keyword>
<dbReference type="InterPro" id="IPR052906">
    <property type="entry name" value="Type_IV_Methyl-Rstrct_Enzyme"/>
</dbReference>
<name>A0ABW1BIZ4_9ACTN</name>
<evidence type="ECO:0000259" key="1">
    <source>
        <dbReference type="Pfam" id="PF04471"/>
    </source>
</evidence>
<dbReference type="RefSeq" id="WP_272172293.1">
    <property type="nucleotide sequence ID" value="NZ_JAQOSL010000049.1"/>
</dbReference>
<dbReference type="InterPro" id="IPR011335">
    <property type="entry name" value="Restrct_endonuc-II-like"/>
</dbReference>
<dbReference type="PANTHER" id="PTHR30015:SF7">
    <property type="entry name" value="TYPE IV METHYL-DIRECTED RESTRICTION ENZYME ECOKMRR"/>
    <property type="match status" value="1"/>
</dbReference>
<feature type="domain" description="Restriction endonuclease type IV Mrr" evidence="1">
    <location>
        <begin position="205"/>
        <end position="322"/>
    </location>
</feature>
<protein>
    <submittedName>
        <fullName evidence="2">Restriction endonuclease</fullName>
        <ecNumber evidence="2">3.1.21.-</ecNumber>
    </submittedName>
</protein>
<accession>A0ABW1BIZ4</accession>
<dbReference type="GO" id="GO:0004519">
    <property type="term" value="F:endonuclease activity"/>
    <property type="evidence" value="ECO:0007669"/>
    <property type="project" value="UniProtKB-KW"/>
</dbReference>